<dbReference type="Gene3D" id="2.120.10.30">
    <property type="entry name" value="TolB, C-terminal domain"/>
    <property type="match status" value="1"/>
</dbReference>
<accession>A0ABQ9FFF1</accession>
<proteinExistence type="predicted"/>
<dbReference type="Proteomes" id="UP001217089">
    <property type="component" value="Unassembled WGS sequence"/>
</dbReference>
<organism evidence="2 3">
    <name type="scientific">Tegillarca granosa</name>
    <name type="common">Malaysian cockle</name>
    <name type="synonym">Anadara granosa</name>
    <dbReference type="NCBI Taxonomy" id="220873"/>
    <lineage>
        <taxon>Eukaryota</taxon>
        <taxon>Metazoa</taxon>
        <taxon>Spiralia</taxon>
        <taxon>Lophotrochozoa</taxon>
        <taxon>Mollusca</taxon>
        <taxon>Bivalvia</taxon>
        <taxon>Autobranchia</taxon>
        <taxon>Pteriomorphia</taxon>
        <taxon>Arcoida</taxon>
        <taxon>Arcoidea</taxon>
        <taxon>Arcidae</taxon>
        <taxon>Tegillarca</taxon>
    </lineage>
</organism>
<evidence type="ECO:0000313" key="2">
    <source>
        <dbReference type="EMBL" id="KAJ8316044.1"/>
    </source>
</evidence>
<feature type="signal peptide" evidence="1">
    <location>
        <begin position="1"/>
        <end position="26"/>
    </location>
</feature>
<dbReference type="EMBL" id="JARBDR010000328">
    <property type="protein sequence ID" value="KAJ8316044.1"/>
    <property type="molecule type" value="Genomic_DNA"/>
</dbReference>
<evidence type="ECO:0000256" key="1">
    <source>
        <dbReference type="SAM" id="SignalP"/>
    </source>
</evidence>
<keyword evidence="1" id="KW-0732">Signal</keyword>
<evidence type="ECO:0000313" key="3">
    <source>
        <dbReference type="Proteomes" id="UP001217089"/>
    </source>
</evidence>
<comment type="caution">
    <text evidence="2">The sequence shown here is derived from an EMBL/GenBank/DDBJ whole genome shotgun (WGS) entry which is preliminary data.</text>
</comment>
<dbReference type="SUPFAM" id="SSF63829">
    <property type="entry name" value="Calcium-dependent phosphotriesterase"/>
    <property type="match status" value="1"/>
</dbReference>
<reference evidence="2 3" key="1">
    <citation type="submission" date="2022-12" db="EMBL/GenBank/DDBJ databases">
        <title>Chromosome-level genome of Tegillarca granosa.</title>
        <authorList>
            <person name="Kim J."/>
        </authorList>
    </citation>
    <scope>NUCLEOTIDE SEQUENCE [LARGE SCALE GENOMIC DNA]</scope>
    <source>
        <strain evidence="2">Teg-2019</strain>
        <tissue evidence="2">Adductor muscle</tissue>
    </source>
</reference>
<keyword evidence="3" id="KW-1185">Reference proteome</keyword>
<protein>
    <submittedName>
        <fullName evidence="2">Uncharacterized protein</fullName>
    </submittedName>
</protein>
<dbReference type="InterPro" id="IPR011042">
    <property type="entry name" value="6-blade_b-propeller_TolB-like"/>
</dbReference>
<gene>
    <name evidence="2" type="ORF">KUTeg_006058</name>
</gene>
<sequence length="109" mass="12766">MTHRITNNCLWTPGLFVLTLMETLLSDNRGKVVAVNKSGTKRFIYDGKERKLQKPFDPWNVVTDKYGNIMIADYNNSAVQVLNQDGKFIKYLITHEQVVTIHWYGHRYF</sequence>
<name>A0ABQ9FFF1_TEGGR</name>
<feature type="chain" id="PRO_5047323717" evidence="1">
    <location>
        <begin position="27"/>
        <end position="109"/>
    </location>
</feature>